<evidence type="ECO:0000313" key="5">
    <source>
        <dbReference type="EMBL" id="PKZ41807.1"/>
    </source>
</evidence>
<dbReference type="RefSeq" id="WP_101849539.1">
    <property type="nucleotide sequence ID" value="NZ_PKIZ01000009.1"/>
</dbReference>
<dbReference type="SMART" id="SM00347">
    <property type="entry name" value="HTH_MARR"/>
    <property type="match status" value="1"/>
</dbReference>
<evidence type="ECO:0000256" key="2">
    <source>
        <dbReference type="ARBA" id="ARBA00023125"/>
    </source>
</evidence>
<dbReference type="InterPro" id="IPR036390">
    <property type="entry name" value="WH_DNA-bd_sf"/>
</dbReference>
<dbReference type="SUPFAM" id="SSF46785">
    <property type="entry name" value="Winged helix' DNA-binding domain"/>
    <property type="match status" value="1"/>
</dbReference>
<organism evidence="5 6">
    <name type="scientific">Kytococcus schroeteri</name>
    <dbReference type="NCBI Taxonomy" id="138300"/>
    <lineage>
        <taxon>Bacteria</taxon>
        <taxon>Bacillati</taxon>
        <taxon>Actinomycetota</taxon>
        <taxon>Actinomycetes</taxon>
        <taxon>Micrococcales</taxon>
        <taxon>Kytococcaceae</taxon>
        <taxon>Kytococcus</taxon>
    </lineage>
</organism>
<gene>
    <name evidence="5" type="ORF">CYJ76_06105</name>
</gene>
<dbReference type="PANTHER" id="PTHR39515:SF2">
    <property type="entry name" value="HTH-TYPE TRANSCRIPTIONAL REGULATOR RV0880"/>
    <property type="match status" value="1"/>
</dbReference>
<dbReference type="EMBL" id="PKIZ01000009">
    <property type="protein sequence ID" value="PKZ41807.1"/>
    <property type="molecule type" value="Genomic_DNA"/>
</dbReference>
<proteinExistence type="predicted"/>
<dbReference type="OrthoDB" id="9804055at2"/>
<dbReference type="Gene3D" id="1.10.10.10">
    <property type="entry name" value="Winged helix-like DNA-binding domain superfamily/Winged helix DNA-binding domain"/>
    <property type="match status" value="1"/>
</dbReference>
<sequence length="146" mass="15545">MRHGPEDLATAHALRGALREVVVMMRGLDHTEALSTSQSTALTALREGPRTMGELARIGGMRLPSATSMVRRLADAGYVTRTRDEADQRVQRVHLTEEGRAALAASDERRAAYLADAMATLSATEREALAAAAPALQALAAAAERP</sequence>
<dbReference type="InterPro" id="IPR023187">
    <property type="entry name" value="Tscrpt_reg_MarR-type_CS"/>
</dbReference>
<dbReference type="Proteomes" id="UP000234206">
    <property type="component" value="Unassembled WGS sequence"/>
</dbReference>
<dbReference type="InterPro" id="IPR052526">
    <property type="entry name" value="HTH-type_Bedaq_tolerance"/>
</dbReference>
<accession>A0A2I1PB01</accession>
<comment type="caution">
    <text evidence="5">The sequence shown here is derived from an EMBL/GenBank/DDBJ whole genome shotgun (WGS) entry which is preliminary data.</text>
</comment>
<keyword evidence="2" id="KW-0238">DNA-binding</keyword>
<evidence type="ECO:0000256" key="1">
    <source>
        <dbReference type="ARBA" id="ARBA00023015"/>
    </source>
</evidence>
<keyword evidence="1" id="KW-0805">Transcription regulation</keyword>
<feature type="domain" description="HTH marR-type" evidence="4">
    <location>
        <begin position="1"/>
        <end position="138"/>
    </location>
</feature>
<dbReference type="AlphaFoldDB" id="A0A2I1PB01"/>
<dbReference type="InterPro" id="IPR036388">
    <property type="entry name" value="WH-like_DNA-bd_sf"/>
</dbReference>
<dbReference type="GO" id="GO:0003700">
    <property type="term" value="F:DNA-binding transcription factor activity"/>
    <property type="evidence" value="ECO:0007669"/>
    <property type="project" value="InterPro"/>
</dbReference>
<dbReference type="InterPro" id="IPR000835">
    <property type="entry name" value="HTH_MarR-typ"/>
</dbReference>
<keyword evidence="6" id="KW-1185">Reference proteome</keyword>
<dbReference type="GO" id="GO:0003677">
    <property type="term" value="F:DNA binding"/>
    <property type="evidence" value="ECO:0007669"/>
    <property type="project" value="UniProtKB-KW"/>
</dbReference>
<evidence type="ECO:0000313" key="6">
    <source>
        <dbReference type="Proteomes" id="UP000234206"/>
    </source>
</evidence>
<dbReference type="PROSITE" id="PS50995">
    <property type="entry name" value="HTH_MARR_2"/>
    <property type="match status" value="1"/>
</dbReference>
<dbReference type="Pfam" id="PF12802">
    <property type="entry name" value="MarR_2"/>
    <property type="match status" value="1"/>
</dbReference>
<protein>
    <submittedName>
        <fullName evidence="5">MarR family transcriptional regulator</fullName>
    </submittedName>
</protein>
<reference evidence="5 6" key="1">
    <citation type="submission" date="2017-12" db="EMBL/GenBank/DDBJ databases">
        <title>Phylogenetic diversity of female urinary microbiome.</title>
        <authorList>
            <person name="Thomas-White K."/>
            <person name="Wolfe A.J."/>
        </authorList>
    </citation>
    <scope>NUCLEOTIDE SEQUENCE [LARGE SCALE GENOMIC DNA]</scope>
    <source>
        <strain evidence="5 6">UMB1298</strain>
    </source>
</reference>
<keyword evidence="3" id="KW-0804">Transcription</keyword>
<evidence type="ECO:0000256" key="3">
    <source>
        <dbReference type="ARBA" id="ARBA00023163"/>
    </source>
</evidence>
<dbReference type="PANTHER" id="PTHR39515">
    <property type="entry name" value="CONSERVED PROTEIN"/>
    <property type="match status" value="1"/>
</dbReference>
<name>A0A2I1PB01_9MICO</name>
<dbReference type="PRINTS" id="PR00598">
    <property type="entry name" value="HTHMARR"/>
</dbReference>
<dbReference type="PROSITE" id="PS01117">
    <property type="entry name" value="HTH_MARR_1"/>
    <property type="match status" value="1"/>
</dbReference>
<evidence type="ECO:0000259" key="4">
    <source>
        <dbReference type="PROSITE" id="PS50995"/>
    </source>
</evidence>